<evidence type="ECO:0000313" key="3">
    <source>
        <dbReference type="Proteomes" id="UP000632659"/>
    </source>
</evidence>
<dbReference type="InterPro" id="IPR000594">
    <property type="entry name" value="ThiF_NAD_FAD-bd"/>
</dbReference>
<comment type="caution">
    <text evidence="2">The sequence shown here is derived from an EMBL/GenBank/DDBJ whole genome shotgun (WGS) entry which is preliminary data.</text>
</comment>
<accession>A0A8J6P4S2</accession>
<dbReference type="InterPro" id="IPR035985">
    <property type="entry name" value="Ubiquitin-activating_enz"/>
</dbReference>
<dbReference type="GO" id="GO:0061503">
    <property type="term" value="F:tRNA threonylcarbamoyladenosine dehydratase"/>
    <property type="evidence" value="ECO:0007669"/>
    <property type="project" value="TreeGrafter"/>
</dbReference>
<dbReference type="AlphaFoldDB" id="A0A8J6P4S2"/>
<dbReference type="GO" id="GO:0008641">
    <property type="term" value="F:ubiquitin-like modifier activating enzyme activity"/>
    <property type="evidence" value="ECO:0007669"/>
    <property type="project" value="InterPro"/>
</dbReference>
<dbReference type="EMBL" id="JACRTL010000005">
    <property type="protein sequence ID" value="MBC8611343.1"/>
    <property type="molecule type" value="Genomic_DNA"/>
</dbReference>
<evidence type="ECO:0000259" key="1">
    <source>
        <dbReference type="Pfam" id="PF00899"/>
    </source>
</evidence>
<dbReference type="InterPro" id="IPR045886">
    <property type="entry name" value="ThiF/MoeB/HesA"/>
</dbReference>
<dbReference type="RefSeq" id="WP_154825327.1">
    <property type="nucleotide sequence ID" value="NZ_JACRTL010000005.1"/>
</dbReference>
<gene>
    <name evidence="2" type="ORF">H8702_09535</name>
</gene>
<feature type="domain" description="THIF-type NAD/FAD binding fold" evidence="1">
    <location>
        <begin position="10"/>
        <end position="233"/>
    </location>
</feature>
<dbReference type="Gene3D" id="3.40.50.720">
    <property type="entry name" value="NAD(P)-binding Rossmann-like Domain"/>
    <property type="match status" value="1"/>
</dbReference>
<proteinExistence type="predicted"/>
<dbReference type="SUPFAM" id="SSF69572">
    <property type="entry name" value="Activating enzymes of the ubiquitin-like proteins"/>
    <property type="match status" value="1"/>
</dbReference>
<organism evidence="2 3">
    <name type="scientific">Massiliimalia timonensis</name>
    <dbReference type="NCBI Taxonomy" id="1987501"/>
    <lineage>
        <taxon>Bacteria</taxon>
        <taxon>Bacillati</taxon>
        <taxon>Bacillota</taxon>
        <taxon>Clostridia</taxon>
        <taxon>Eubacteriales</taxon>
        <taxon>Oscillospiraceae</taxon>
        <taxon>Massiliimalia</taxon>
    </lineage>
</organism>
<reference evidence="2" key="1">
    <citation type="submission" date="2020-08" db="EMBL/GenBank/DDBJ databases">
        <title>Genome public.</title>
        <authorList>
            <person name="Liu C."/>
            <person name="Sun Q."/>
        </authorList>
    </citation>
    <scope>NUCLEOTIDE SEQUENCE</scope>
    <source>
        <strain evidence="2">NSJ-15</strain>
    </source>
</reference>
<dbReference type="GO" id="GO:0061504">
    <property type="term" value="P:cyclic threonylcarbamoyladenosine biosynthetic process"/>
    <property type="evidence" value="ECO:0007669"/>
    <property type="project" value="TreeGrafter"/>
</dbReference>
<dbReference type="Pfam" id="PF00899">
    <property type="entry name" value="ThiF"/>
    <property type="match status" value="1"/>
</dbReference>
<dbReference type="PANTHER" id="PTHR43267">
    <property type="entry name" value="TRNA THREONYLCARBAMOYLADENOSINE DEHYDRATASE"/>
    <property type="match status" value="1"/>
</dbReference>
<protein>
    <submittedName>
        <fullName evidence="2">tRNA threonylcarbamoyladenosine dehydratase</fullName>
    </submittedName>
</protein>
<sequence length="238" mass="25892">MPEWLTRTQALIGEDAIALLQKKTVAVLGLGGVGGSAAEALCRSGVGKLILVDRDTVSRSNLNRQLFATCRTIGQKKVEAATDRLLSICPDCQIAGYHEFYTPENREFLFSQKPDFIIDAIDTVTSKLDLMETCCQRGIPLISSMGTGNRLDPSQFTIGDIADTAGSGDNLAKVIRRELKKRGVPHQTVLYSKEAPQRIGFVGEPEHGRHSPASISFVPPVAGYLLAGYAVRSLIYRE</sequence>
<name>A0A8J6P4S2_9FIRM</name>
<dbReference type="Proteomes" id="UP000632659">
    <property type="component" value="Unassembled WGS sequence"/>
</dbReference>
<keyword evidence="3" id="KW-1185">Reference proteome</keyword>
<evidence type="ECO:0000313" key="2">
    <source>
        <dbReference type="EMBL" id="MBC8611343.1"/>
    </source>
</evidence>
<dbReference type="PANTHER" id="PTHR43267:SF1">
    <property type="entry name" value="TRNA THREONYLCARBAMOYLADENOSINE DEHYDRATASE"/>
    <property type="match status" value="1"/>
</dbReference>
<dbReference type="CDD" id="cd00755">
    <property type="entry name" value="YgdL_like"/>
    <property type="match status" value="1"/>
</dbReference>